<feature type="region of interest" description="Disordered" evidence="2">
    <location>
        <begin position="362"/>
        <end position="389"/>
    </location>
</feature>
<evidence type="ECO:0000256" key="1">
    <source>
        <dbReference type="SAM" id="Coils"/>
    </source>
</evidence>
<accession>A0A6J5NRJ3</accession>
<feature type="compositionally biased region" description="Basic and acidic residues" evidence="2">
    <location>
        <begin position="679"/>
        <end position="718"/>
    </location>
</feature>
<dbReference type="EMBL" id="LR796723">
    <property type="protein sequence ID" value="CAB4161989.1"/>
    <property type="molecule type" value="Genomic_DNA"/>
</dbReference>
<feature type="compositionally biased region" description="Basic and acidic residues" evidence="2">
    <location>
        <begin position="657"/>
        <end position="671"/>
    </location>
</feature>
<feature type="compositionally biased region" description="Polar residues" evidence="2">
    <location>
        <begin position="289"/>
        <end position="301"/>
    </location>
</feature>
<feature type="region of interest" description="Disordered" evidence="2">
    <location>
        <begin position="264"/>
        <end position="283"/>
    </location>
</feature>
<feature type="compositionally biased region" description="Low complexity" evidence="2">
    <location>
        <begin position="373"/>
        <end position="384"/>
    </location>
</feature>
<name>A0A6J5NRJ3_9CAUD</name>
<protein>
    <submittedName>
        <fullName evidence="3">Uncharacterized protein</fullName>
    </submittedName>
</protein>
<gene>
    <name evidence="3" type="ORF">UFOVP777_15</name>
</gene>
<feature type="region of interest" description="Disordered" evidence="2">
    <location>
        <begin position="643"/>
        <end position="751"/>
    </location>
</feature>
<evidence type="ECO:0000256" key="2">
    <source>
        <dbReference type="SAM" id="MobiDB-lite"/>
    </source>
</evidence>
<feature type="coiled-coil region" evidence="1">
    <location>
        <begin position="577"/>
        <end position="608"/>
    </location>
</feature>
<sequence length="751" mass="80784">MPRVVTSEIASFAQAPRPEASMIHKGTQDLDKFSKVLGAIGGVSDIVGSPLVGALSSAAVDKYDSYQKDSARAAKEQELLSKTQAEYDARAKSIAAGASTSVDTPALSPAPDTSSSEDMRKATVEPKKEYAPGMTDLLANLAKARKQVEGELAAVPAGNTAKVAEKKEQLDYLDKWSARVKPEDKYPQPQTPEMRELDAEDRRIMQELSRDNLPASQRAELVKVQQAIRDRVAELWVSEPRVTLDAVPPARREHMAAESAIPHTIPSIDPSAPNGAGSALPTPRKTITSLTESVAPPTQVQPRGDSVPHMHDDTEGAAPVSLDNISDDEVLARVNAAVKSGNKQEIARLEKETKDRIAFASTKAGTKHSPVSAATAGLAQQTGQRGEEARREMDETIAHMKNALVAAGVSGAEAQAKAEGLVAQAYAKQAADNKKFMDATDRFVQKEPQVRINDSGKAEIVPGSGGEQVSLRSLAEIAKLADTKEKQARVFELLNTVNLPAQSIYDRFDPNRYTKIAQEYAKLFPAPKKSLLEESADTAFKFAKTGQAYADIAKGARTSAVQAAGKELQAADKKQDIAEGQSKLSLALDRLEEAKRAAQARDAAIQRAAALGNQGKKADIAEKGDKPELVALKSEYDIAESTAKENAKQAKQPLVNIDREKPFDEPTKPAEVEANNKWAEQKAKNADIQKARDDQKSLNDDLKLKHKAYTDKLREQGAKIKNVTEPPVKGTPGKSADKGHVPSAAEASGYE</sequence>
<feature type="region of interest" description="Disordered" evidence="2">
    <location>
        <begin position="99"/>
        <end position="123"/>
    </location>
</feature>
<reference evidence="3" key="1">
    <citation type="submission" date="2020-04" db="EMBL/GenBank/DDBJ databases">
        <authorList>
            <person name="Chiriac C."/>
            <person name="Salcher M."/>
            <person name="Ghai R."/>
            <person name="Kavagutti S V."/>
        </authorList>
    </citation>
    <scope>NUCLEOTIDE SEQUENCE</scope>
</reference>
<feature type="region of interest" description="Disordered" evidence="2">
    <location>
        <begin position="289"/>
        <end position="313"/>
    </location>
</feature>
<proteinExistence type="predicted"/>
<organism evidence="3">
    <name type="scientific">uncultured Caudovirales phage</name>
    <dbReference type="NCBI Taxonomy" id="2100421"/>
    <lineage>
        <taxon>Viruses</taxon>
        <taxon>Duplodnaviria</taxon>
        <taxon>Heunggongvirae</taxon>
        <taxon>Uroviricota</taxon>
        <taxon>Caudoviricetes</taxon>
        <taxon>Peduoviridae</taxon>
        <taxon>Maltschvirus</taxon>
        <taxon>Maltschvirus maltsch</taxon>
    </lineage>
</organism>
<evidence type="ECO:0000313" key="3">
    <source>
        <dbReference type="EMBL" id="CAB4161989.1"/>
    </source>
</evidence>
<keyword evidence="1" id="KW-0175">Coiled coil</keyword>